<dbReference type="Proteomes" id="UP000002630">
    <property type="component" value="Linkage Group LG20"/>
</dbReference>
<feature type="compositionally biased region" description="Basic and acidic residues" evidence="1">
    <location>
        <begin position="115"/>
        <end position="131"/>
    </location>
</feature>
<gene>
    <name evidence="3" type="ORF">Esi_0036_0139</name>
</gene>
<evidence type="ECO:0000313" key="4">
    <source>
        <dbReference type="Proteomes" id="UP000002630"/>
    </source>
</evidence>
<feature type="region of interest" description="Disordered" evidence="1">
    <location>
        <begin position="15"/>
        <end position="43"/>
    </location>
</feature>
<dbReference type="PROSITE" id="PS50020">
    <property type="entry name" value="WW_DOMAIN_2"/>
    <property type="match status" value="1"/>
</dbReference>
<organism evidence="3 4">
    <name type="scientific">Ectocarpus siliculosus</name>
    <name type="common">Brown alga</name>
    <name type="synonym">Conferva siliculosa</name>
    <dbReference type="NCBI Taxonomy" id="2880"/>
    <lineage>
        <taxon>Eukaryota</taxon>
        <taxon>Sar</taxon>
        <taxon>Stramenopiles</taxon>
        <taxon>Ochrophyta</taxon>
        <taxon>PX clade</taxon>
        <taxon>Phaeophyceae</taxon>
        <taxon>Ectocarpales</taxon>
        <taxon>Ectocarpaceae</taxon>
        <taxon>Ectocarpus</taxon>
    </lineage>
</organism>
<feature type="domain" description="WW" evidence="2">
    <location>
        <begin position="132"/>
        <end position="159"/>
    </location>
</feature>
<protein>
    <recommendedName>
        <fullName evidence="2">WW domain-containing protein</fullName>
    </recommendedName>
</protein>
<evidence type="ECO:0000256" key="1">
    <source>
        <dbReference type="SAM" id="MobiDB-lite"/>
    </source>
</evidence>
<name>D8LLF3_ECTSI</name>
<feature type="region of interest" description="Disordered" evidence="1">
    <location>
        <begin position="104"/>
        <end position="131"/>
    </location>
</feature>
<accession>D8LLF3</accession>
<dbReference type="EMBL" id="FN649745">
    <property type="protein sequence ID" value="CBN77151.1"/>
    <property type="molecule type" value="Genomic_DNA"/>
</dbReference>
<reference evidence="3 4" key="1">
    <citation type="journal article" date="2010" name="Nature">
        <title>The Ectocarpus genome and the independent evolution of multicellularity in brown algae.</title>
        <authorList>
            <person name="Cock J.M."/>
            <person name="Sterck L."/>
            <person name="Rouze P."/>
            <person name="Scornet D."/>
            <person name="Allen A.E."/>
            <person name="Amoutzias G."/>
            <person name="Anthouard V."/>
            <person name="Artiguenave F."/>
            <person name="Aury J.M."/>
            <person name="Badger J.H."/>
            <person name="Beszteri B."/>
            <person name="Billiau K."/>
            <person name="Bonnet E."/>
            <person name="Bothwell J.H."/>
            <person name="Bowler C."/>
            <person name="Boyen C."/>
            <person name="Brownlee C."/>
            <person name="Carrano C.J."/>
            <person name="Charrier B."/>
            <person name="Cho G.Y."/>
            <person name="Coelho S.M."/>
            <person name="Collen J."/>
            <person name="Corre E."/>
            <person name="Da Silva C."/>
            <person name="Delage L."/>
            <person name="Delaroque N."/>
            <person name="Dittami S.M."/>
            <person name="Doulbeau S."/>
            <person name="Elias M."/>
            <person name="Farnham G."/>
            <person name="Gachon C.M."/>
            <person name="Gschloessl B."/>
            <person name="Heesch S."/>
            <person name="Jabbari K."/>
            <person name="Jubin C."/>
            <person name="Kawai H."/>
            <person name="Kimura K."/>
            <person name="Kloareg B."/>
            <person name="Kupper F.C."/>
            <person name="Lang D."/>
            <person name="Le Bail A."/>
            <person name="Leblanc C."/>
            <person name="Lerouge P."/>
            <person name="Lohr M."/>
            <person name="Lopez P.J."/>
            <person name="Martens C."/>
            <person name="Maumus F."/>
            <person name="Michel G."/>
            <person name="Miranda-Saavedra D."/>
            <person name="Morales J."/>
            <person name="Moreau H."/>
            <person name="Motomura T."/>
            <person name="Nagasato C."/>
            <person name="Napoli C.A."/>
            <person name="Nelson D.R."/>
            <person name="Nyvall-Collen P."/>
            <person name="Peters A.F."/>
            <person name="Pommier C."/>
            <person name="Potin P."/>
            <person name="Poulain J."/>
            <person name="Quesneville H."/>
            <person name="Read B."/>
            <person name="Rensing S.A."/>
            <person name="Ritter A."/>
            <person name="Rousvoal S."/>
            <person name="Samanta M."/>
            <person name="Samson G."/>
            <person name="Schroeder D.C."/>
            <person name="Segurens B."/>
            <person name="Strittmatter M."/>
            <person name="Tonon T."/>
            <person name="Tregear J.W."/>
            <person name="Valentin K."/>
            <person name="von Dassow P."/>
            <person name="Yamagishi T."/>
            <person name="Van de Peer Y."/>
            <person name="Wincker P."/>
        </authorList>
    </citation>
    <scope>NUCLEOTIDE SEQUENCE [LARGE SCALE GENOMIC DNA]</scope>
    <source>
        <strain evidence="4">Ec32 / CCAP1310/4</strain>
    </source>
</reference>
<dbReference type="OrthoDB" id="10341140at2759"/>
<evidence type="ECO:0000313" key="3">
    <source>
        <dbReference type="EMBL" id="CBN77151.1"/>
    </source>
</evidence>
<dbReference type="InParanoid" id="D8LLF3"/>
<evidence type="ECO:0000259" key="2">
    <source>
        <dbReference type="PROSITE" id="PS50020"/>
    </source>
</evidence>
<feature type="compositionally biased region" description="Basic residues" evidence="1">
    <location>
        <begin position="15"/>
        <end position="24"/>
    </location>
</feature>
<sequence length="159" mass="17887">MSFFSNGFAVLANNRRRKEAKKAAKNGADKSAQSSDKMEKKDEGRWDMLTDAYGRTYWQHSITGEWTYGCGGGLVSPVGTVNPSPMGYPGGPVFTPSPVPGGALYPFAVAPHPKKKDDDEKDEKKEEGKGWWETKYDEDGDRYWEHTVTKKTTYKDPYY</sequence>
<dbReference type="InterPro" id="IPR001202">
    <property type="entry name" value="WW_dom"/>
</dbReference>
<dbReference type="AlphaFoldDB" id="D8LLF3"/>
<proteinExistence type="predicted"/>
<keyword evidence="4" id="KW-1185">Reference proteome</keyword>
<dbReference type="EMBL" id="FN648553">
    <property type="protein sequence ID" value="CBN77151.1"/>
    <property type="molecule type" value="Genomic_DNA"/>
</dbReference>